<accession>A0AAN1SJC2</accession>
<reference evidence="1 2" key="1">
    <citation type="submission" date="2011-01" db="EMBL/GenBank/DDBJ databases">
        <title>Whole genome sequence of Tetragenococcus halophilus NBRC 12172.</title>
        <authorList>
            <person name="Nakazawa H."/>
            <person name="Omata S."/>
            <person name="Koga C."/>
            <person name="Watanabe Y."/>
            <person name="Katano Y."/>
            <person name="Ito N."/>
            <person name="Tsukatani N."/>
            <person name="Ankai A."/>
            <person name="Oguchi A."/>
            <person name="Fukui S."/>
            <person name="Yashiro I."/>
            <person name="Kamata S."/>
            <person name="Hashimoto Y."/>
            <person name="Yamazaki J."/>
            <person name="Taguchi H."/>
            <person name="Tanaka A."/>
            <person name="Koyama T."/>
            <person name="Ichige A."/>
            <person name="Hanya Y."/>
            <person name="Tanikawa S."/>
            <person name="Yamazaki S."/>
            <person name="Fujita N."/>
        </authorList>
    </citation>
    <scope>NUCLEOTIDE SEQUENCE [LARGE SCALE GENOMIC DNA]</scope>
    <source>
        <strain evidence="2">DSM 20338 / JCM 20259 / NCIMB 9735 / NBRC 12172</strain>
    </source>
</reference>
<evidence type="ECO:0000313" key="1">
    <source>
        <dbReference type="EMBL" id="BAK95218.1"/>
    </source>
</evidence>
<dbReference type="AlphaFoldDB" id="A0AAN1SJC2"/>
<gene>
    <name evidence="1" type="ordered locus">TEH_18910</name>
</gene>
<dbReference type="EMBL" id="AP012046">
    <property type="protein sequence ID" value="BAK95218.1"/>
    <property type="molecule type" value="Genomic_DNA"/>
</dbReference>
<name>A0AAN1SJC2_TETHN</name>
<dbReference type="KEGG" id="thl:TEH_18910"/>
<dbReference type="Proteomes" id="UP000002663">
    <property type="component" value="Chromosome"/>
</dbReference>
<dbReference type="RefSeq" id="WP_014125260.1">
    <property type="nucleotide sequence ID" value="NC_016052.1"/>
</dbReference>
<organism evidence="1 2">
    <name type="scientific">Tetragenococcus halophilus (strain DSM 20338 / JCM 20259 / NCIMB 9735 / NBRC 12172)</name>
    <name type="common">Pediococcus halophilus</name>
    <dbReference type="NCBI Taxonomy" id="945021"/>
    <lineage>
        <taxon>Bacteria</taxon>
        <taxon>Bacillati</taxon>
        <taxon>Bacillota</taxon>
        <taxon>Bacilli</taxon>
        <taxon>Lactobacillales</taxon>
        <taxon>Enterococcaceae</taxon>
        <taxon>Tetragenococcus</taxon>
    </lineage>
</organism>
<proteinExistence type="predicted"/>
<protein>
    <submittedName>
        <fullName evidence="1">Uncharacterized protein</fullName>
    </submittedName>
</protein>
<evidence type="ECO:0000313" key="2">
    <source>
        <dbReference type="Proteomes" id="UP000002663"/>
    </source>
</evidence>
<sequence length="87" mass="10220">MKPTQFLRNRLEAIHLEETYEQEILNTAIEQLDNGENEFTVLKEIKAKFRKLVLNKKLSQKGLTLYTELHKPNIDVDTALSSNTWFQ</sequence>